<reference evidence="3 4" key="1">
    <citation type="submission" date="2018-02" db="EMBL/GenBank/DDBJ databases">
        <title>Genomic Encyclopedia of Archaeal and Bacterial Type Strains, Phase II (KMG-II): from individual species to whole genera.</title>
        <authorList>
            <person name="Goeker M."/>
        </authorList>
    </citation>
    <scope>NUCLEOTIDE SEQUENCE [LARGE SCALE GENOMIC DNA]</scope>
    <source>
        <strain evidence="3 4">DSM 29526</strain>
    </source>
</reference>
<dbReference type="Pfam" id="PF08327">
    <property type="entry name" value="AHSA1"/>
    <property type="match status" value="1"/>
</dbReference>
<protein>
    <submittedName>
        <fullName evidence="3">Uncharacterized protein YndB with AHSA1/START domain</fullName>
    </submittedName>
</protein>
<dbReference type="EMBL" id="PTJC01000005">
    <property type="protein sequence ID" value="PPK88459.1"/>
    <property type="molecule type" value="Genomic_DNA"/>
</dbReference>
<dbReference type="Proteomes" id="UP000237662">
    <property type="component" value="Unassembled WGS sequence"/>
</dbReference>
<name>A0A2S6IAH7_9BACT</name>
<organism evidence="3 4">
    <name type="scientific">Neolewinella xylanilytica</name>
    <dbReference type="NCBI Taxonomy" id="1514080"/>
    <lineage>
        <taxon>Bacteria</taxon>
        <taxon>Pseudomonadati</taxon>
        <taxon>Bacteroidota</taxon>
        <taxon>Saprospiria</taxon>
        <taxon>Saprospirales</taxon>
        <taxon>Lewinellaceae</taxon>
        <taxon>Neolewinella</taxon>
    </lineage>
</organism>
<evidence type="ECO:0000259" key="2">
    <source>
        <dbReference type="Pfam" id="PF08327"/>
    </source>
</evidence>
<evidence type="ECO:0000313" key="4">
    <source>
        <dbReference type="Proteomes" id="UP000237662"/>
    </source>
</evidence>
<keyword evidence="4" id="KW-1185">Reference proteome</keyword>
<dbReference type="OrthoDB" id="384974at2"/>
<evidence type="ECO:0000256" key="1">
    <source>
        <dbReference type="ARBA" id="ARBA00006817"/>
    </source>
</evidence>
<accession>A0A2S6IAH7</accession>
<comment type="caution">
    <text evidence="3">The sequence shown here is derived from an EMBL/GenBank/DDBJ whole genome shotgun (WGS) entry which is preliminary data.</text>
</comment>
<proteinExistence type="inferred from homology"/>
<feature type="domain" description="Activator of Hsp90 ATPase homologue 1/2-like C-terminal" evidence="2">
    <location>
        <begin position="14"/>
        <end position="136"/>
    </location>
</feature>
<dbReference type="InterPro" id="IPR013538">
    <property type="entry name" value="ASHA1/2-like_C"/>
</dbReference>
<sequence length="140" mass="15912">MPAPSITIQTTAPATKSETWHFYTEAEHVINWNFAGKGWHCPKAVNDLRVGGEFEIVMAEKSGTMKMELEGTYTQIEPHSHIEYTLENGRHVRVDFAEADGGTEVSVTFDPAEKMDNDEQRKHWQAILDNFRKYVGQVEA</sequence>
<dbReference type="Gene3D" id="3.30.530.20">
    <property type="match status" value="1"/>
</dbReference>
<comment type="similarity">
    <text evidence="1">Belongs to the AHA1 family.</text>
</comment>
<dbReference type="SUPFAM" id="SSF55961">
    <property type="entry name" value="Bet v1-like"/>
    <property type="match status" value="1"/>
</dbReference>
<dbReference type="AlphaFoldDB" id="A0A2S6IAH7"/>
<dbReference type="InterPro" id="IPR023393">
    <property type="entry name" value="START-like_dom_sf"/>
</dbReference>
<dbReference type="RefSeq" id="WP_104419004.1">
    <property type="nucleotide sequence ID" value="NZ_PTJC01000005.1"/>
</dbReference>
<evidence type="ECO:0000313" key="3">
    <source>
        <dbReference type="EMBL" id="PPK88459.1"/>
    </source>
</evidence>
<gene>
    <name evidence="3" type="ORF">CLV84_1426</name>
</gene>